<dbReference type="AlphaFoldDB" id="A0A8S1MKG5"/>
<sequence length="490" mass="57952">MIRNNEILTKNDRQNSHLDSYRAKFQIAGQTILNGDSSFTQEPTNRNIYETEKTNHQSILQQIGYSVSQELNQQEYQKKTKASPVSTDFQSALKVSIKDSQQISIVPRGQSIEFFNNNDQFITTSESPYNPQNIRKTFQYCDGSYEYINDNIQSGSSDYTPKPIKSMSLSNKTISTNDIPTMIRVKFKRIRKCFQIIKALFRMKTLCNQKQSSWNLQIDILKRNQKILKYNESITIIKIKQWTQMVFSKMISIIQQKNLEKQKLNFIVKFQYQQNLQDYPQTMTSVEIDQAIVFIQNSFTFAMSNLVVMTTGKYLLNELNLQMHQDQYFEYRKQFNKFVSERANYLTKEYTQMNEQEKQLVFCECIIIHNLIPSLLKLTNSLEQLKCNIPNIEFLIRCIISLFQYFFIIHFSDYPKIEMKKQNIKYTQYQLIKNGSQLILNQNQQLNSDEFINGIIYTQEQMQLILQKESWFQKNKKKMNIISQNLGFVV</sequence>
<name>A0A8S1MKG5_PARPR</name>
<evidence type="ECO:0000313" key="1">
    <source>
        <dbReference type="EMBL" id="CAD8080848.1"/>
    </source>
</evidence>
<reference evidence="1" key="1">
    <citation type="submission" date="2021-01" db="EMBL/GenBank/DDBJ databases">
        <authorList>
            <consortium name="Genoscope - CEA"/>
            <person name="William W."/>
        </authorList>
    </citation>
    <scope>NUCLEOTIDE SEQUENCE</scope>
</reference>
<dbReference type="OMA" id="FTQEPTN"/>
<proteinExistence type="predicted"/>
<dbReference type="EMBL" id="CAJJDM010000066">
    <property type="protein sequence ID" value="CAD8080848.1"/>
    <property type="molecule type" value="Genomic_DNA"/>
</dbReference>
<gene>
    <name evidence="1" type="ORF">PPRIM_AZ9-3.1.T0640195</name>
</gene>
<evidence type="ECO:0000313" key="2">
    <source>
        <dbReference type="Proteomes" id="UP000688137"/>
    </source>
</evidence>
<dbReference type="Proteomes" id="UP000688137">
    <property type="component" value="Unassembled WGS sequence"/>
</dbReference>
<accession>A0A8S1MKG5</accession>
<comment type="caution">
    <text evidence="1">The sequence shown here is derived from an EMBL/GenBank/DDBJ whole genome shotgun (WGS) entry which is preliminary data.</text>
</comment>
<protein>
    <submittedName>
        <fullName evidence="1">Uncharacterized protein</fullName>
    </submittedName>
</protein>
<keyword evidence="2" id="KW-1185">Reference proteome</keyword>
<organism evidence="1 2">
    <name type="scientific">Paramecium primaurelia</name>
    <dbReference type="NCBI Taxonomy" id="5886"/>
    <lineage>
        <taxon>Eukaryota</taxon>
        <taxon>Sar</taxon>
        <taxon>Alveolata</taxon>
        <taxon>Ciliophora</taxon>
        <taxon>Intramacronucleata</taxon>
        <taxon>Oligohymenophorea</taxon>
        <taxon>Peniculida</taxon>
        <taxon>Parameciidae</taxon>
        <taxon>Paramecium</taxon>
    </lineage>
</organism>